<dbReference type="Proteomes" id="UP001404104">
    <property type="component" value="Unassembled WGS sequence"/>
</dbReference>
<gene>
    <name evidence="2" type="ORF">ABC969_06850</name>
</gene>
<reference evidence="2 3" key="1">
    <citation type="submission" date="2024-05" db="EMBL/GenBank/DDBJ databases">
        <authorList>
            <person name="Liu Q."/>
            <person name="Xin Y.-H."/>
        </authorList>
    </citation>
    <scope>NUCLEOTIDE SEQUENCE [LARGE SCALE GENOMIC DNA]</scope>
    <source>
        <strain evidence="2 3">CGMCC 1.15349</strain>
    </source>
</reference>
<sequence length="134" mass="13984">MRLFGMAAATALSTLAGGSMAAVGAPPVALGQAAFLPIDDITTPIFAPNGIEGSLSVSVTIQAGDTQRMERLRQKMPELRAALLTSTLEFARLYASGFRPVDAERLDETLSTALQRVDGDAGRVLILAVSARPA</sequence>
<keyword evidence="3" id="KW-1185">Reference proteome</keyword>
<dbReference type="EMBL" id="JBDIMF010000002">
    <property type="protein sequence ID" value="MEN2786140.1"/>
    <property type="molecule type" value="Genomic_DNA"/>
</dbReference>
<organism evidence="2 3">
    <name type="scientific">Sphingomonas qilianensis</name>
    <dbReference type="NCBI Taxonomy" id="1736690"/>
    <lineage>
        <taxon>Bacteria</taxon>
        <taxon>Pseudomonadati</taxon>
        <taxon>Pseudomonadota</taxon>
        <taxon>Alphaproteobacteria</taxon>
        <taxon>Sphingomonadales</taxon>
        <taxon>Sphingomonadaceae</taxon>
        <taxon>Sphingomonas</taxon>
    </lineage>
</organism>
<comment type="caution">
    <text evidence="2">The sequence shown here is derived from an EMBL/GenBank/DDBJ whole genome shotgun (WGS) entry which is preliminary data.</text>
</comment>
<name>A0ABU9XQP0_9SPHN</name>
<feature type="chain" id="PRO_5045766941" evidence="1">
    <location>
        <begin position="22"/>
        <end position="134"/>
    </location>
</feature>
<accession>A0ABU9XQP0</accession>
<evidence type="ECO:0000313" key="2">
    <source>
        <dbReference type="EMBL" id="MEN2786140.1"/>
    </source>
</evidence>
<evidence type="ECO:0000256" key="1">
    <source>
        <dbReference type="SAM" id="SignalP"/>
    </source>
</evidence>
<feature type="signal peptide" evidence="1">
    <location>
        <begin position="1"/>
        <end position="21"/>
    </location>
</feature>
<protein>
    <submittedName>
        <fullName evidence="2">Uncharacterized protein</fullName>
    </submittedName>
</protein>
<proteinExistence type="predicted"/>
<keyword evidence="1" id="KW-0732">Signal</keyword>
<evidence type="ECO:0000313" key="3">
    <source>
        <dbReference type="Proteomes" id="UP001404104"/>
    </source>
</evidence>
<dbReference type="RefSeq" id="WP_345863943.1">
    <property type="nucleotide sequence ID" value="NZ_JBDIMF010000002.1"/>
</dbReference>